<dbReference type="EMBL" id="FO904942">
    <property type="protein sequence ID" value="CDP32065.1"/>
    <property type="molecule type" value="Genomic_DNA"/>
</dbReference>
<evidence type="ECO:0000313" key="3">
    <source>
        <dbReference type="EMBL" id="CDP32065.1"/>
    </source>
</evidence>
<dbReference type="HOGENOM" id="CLU_1611477_0_0_1"/>
<reference evidence="4" key="3">
    <citation type="journal article" date="2014" name="Genetics">
        <title>Maintaining two mating types: Structure of the mating type locus and its role in heterokaryosis in Podospora anserina.</title>
        <authorList>
            <person name="Grognet P."/>
            <person name="Bidard F."/>
            <person name="Kuchly C."/>
            <person name="Tong L.C.H."/>
            <person name="Coppin E."/>
            <person name="Benkhali J.A."/>
            <person name="Couloux A."/>
            <person name="Wincker P."/>
            <person name="Debuchy R."/>
            <person name="Silar P."/>
        </authorList>
    </citation>
    <scope>GENOME REANNOTATION</scope>
    <source>
        <strain evidence="4">S / ATCC MYA-4624 / DSM 980 / FGSC 10383</strain>
    </source>
</reference>
<dbReference type="KEGG" id="pan:PODANSg4953"/>
<sequence length="165" mass="18284">MDGYILVPHEKYLTSCSRNLGTLDLNLSATTDEIPNPIPTLTIPPDRECPISYPFPKAQPKQALFTSRDQCHPELHRSGTTPKMRGISPQLPRFQKPSSPVTPDLQFSIGQQTYTAVCVHPIRSHRATPPQVNHPPAFAHTITFTPPTTDHRPSPSSSHIAAHRT</sequence>
<feature type="region of interest" description="Disordered" evidence="1">
    <location>
        <begin position="72"/>
        <end position="102"/>
    </location>
</feature>
<dbReference type="EMBL" id="CU633900">
    <property type="protein sequence ID" value="CAP68591.1"/>
    <property type="molecule type" value="Genomic_DNA"/>
</dbReference>
<evidence type="ECO:0000313" key="2">
    <source>
        <dbReference type="EMBL" id="CAP68591.1"/>
    </source>
</evidence>
<name>B2AW17_PODAN</name>
<protein>
    <submittedName>
        <fullName evidence="2">Podospora anserina S mat+ genomic DNA chromosome 7, supercontig 1</fullName>
    </submittedName>
</protein>
<proteinExistence type="predicted"/>
<reference evidence="3" key="4">
    <citation type="submission" date="2014-09" db="EMBL/GenBank/DDBJ databases">
        <title>Maintaining two mating types: Structure of the mating type locus and its role in heterokaryosis in Podospora anserina.</title>
        <authorList>
            <person name="Grognet P."/>
            <person name="Bidard F."/>
            <person name="Kuchly C."/>
            <person name="Chan Ho Tong L."/>
            <person name="Coppin E."/>
            <person name="Ait Benkhali J."/>
            <person name="Couloux A."/>
            <person name="Wincker P."/>
            <person name="Debuchy R."/>
            <person name="Silar P."/>
        </authorList>
    </citation>
    <scope>NUCLEOTIDE SEQUENCE</scope>
</reference>
<accession>B2AW17</accession>
<feature type="compositionally biased region" description="Polar residues" evidence="1">
    <location>
        <begin position="145"/>
        <end position="159"/>
    </location>
</feature>
<keyword evidence="4" id="KW-1185">Reference proteome</keyword>
<dbReference type="GeneID" id="6192458"/>
<dbReference type="AlphaFoldDB" id="B2AW17"/>
<reference evidence="2 4" key="1">
    <citation type="journal article" date="2008" name="Genome Biol.">
        <title>The genome sequence of the model ascomycete fungus Podospora anserina.</title>
        <authorList>
            <person name="Espagne E."/>
            <person name="Lespinet O."/>
            <person name="Malagnac F."/>
            <person name="Da Silva C."/>
            <person name="Jaillon O."/>
            <person name="Porcel B.M."/>
            <person name="Couloux A."/>
            <person name="Aury J.-M."/>
            <person name="Segurens B."/>
            <person name="Poulain J."/>
            <person name="Anthouard V."/>
            <person name="Grossetete S."/>
            <person name="Khalili H."/>
            <person name="Coppin E."/>
            <person name="Dequard-Chablat M."/>
            <person name="Picard M."/>
            <person name="Contamine V."/>
            <person name="Arnaise S."/>
            <person name="Bourdais A."/>
            <person name="Berteaux-Lecellier V."/>
            <person name="Gautheret D."/>
            <person name="de Vries R.P."/>
            <person name="Battaglia E."/>
            <person name="Coutinho P.M."/>
            <person name="Danchin E.G.J."/>
            <person name="Henrissat B."/>
            <person name="El Khoury R."/>
            <person name="Sainsard-Chanet A."/>
            <person name="Boivin A."/>
            <person name="Pinan-Lucarre B."/>
            <person name="Sellem C.H."/>
            <person name="Debuchy R."/>
            <person name="Wincker P."/>
            <person name="Weissenbach J."/>
            <person name="Silar P."/>
        </authorList>
    </citation>
    <scope>NUCLEOTIDE SEQUENCE [LARGE SCALE GENOMIC DNA]</scope>
    <source>
        <strain evidence="4">S / ATCC MYA-4624 / DSM 980 / FGSC 10383</strain>
        <strain evidence="2">S mat+</strain>
    </source>
</reference>
<dbReference type="RefSeq" id="XP_001907918.1">
    <property type="nucleotide sequence ID" value="XM_001907883.1"/>
</dbReference>
<gene>
    <name evidence="2" type="ORF">PODANS_7_5620</name>
</gene>
<dbReference type="Proteomes" id="UP000001197">
    <property type="component" value="Chromosome 7"/>
</dbReference>
<reference evidence="2" key="2">
    <citation type="submission" date="2008-07" db="EMBL/GenBank/DDBJ databases">
        <authorList>
            <person name="Genoscope - CEA"/>
        </authorList>
    </citation>
    <scope>NUCLEOTIDE SEQUENCE</scope>
    <source>
        <strain evidence="2">S mat+</strain>
    </source>
</reference>
<evidence type="ECO:0000313" key="4">
    <source>
        <dbReference type="Proteomes" id="UP000001197"/>
    </source>
</evidence>
<feature type="region of interest" description="Disordered" evidence="1">
    <location>
        <begin position="145"/>
        <end position="165"/>
    </location>
</feature>
<dbReference type="VEuPathDB" id="FungiDB:PODANS_7_5620"/>
<dbReference type="InParanoid" id="B2AW17"/>
<organism evidence="2">
    <name type="scientific">Podospora anserina (strain S / ATCC MYA-4624 / DSM 980 / FGSC 10383)</name>
    <name type="common">Pleurage anserina</name>
    <dbReference type="NCBI Taxonomy" id="515849"/>
    <lineage>
        <taxon>Eukaryota</taxon>
        <taxon>Fungi</taxon>
        <taxon>Dikarya</taxon>
        <taxon>Ascomycota</taxon>
        <taxon>Pezizomycotina</taxon>
        <taxon>Sordariomycetes</taxon>
        <taxon>Sordariomycetidae</taxon>
        <taxon>Sordariales</taxon>
        <taxon>Podosporaceae</taxon>
        <taxon>Podospora</taxon>
        <taxon>Podospora anserina</taxon>
    </lineage>
</organism>
<evidence type="ECO:0000256" key="1">
    <source>
        <dbReference type="SAM" id="MobiDB-lite"/>
    </source>
</evidence>